<accession>A0A9P6B3U5</accession>
<gene>
    <name evidence="1" type="ORF">BS47DRAFT_1339936</name>
</gene>
<reference evidence="1" key="1">
    <citation type="journal article" date="2020" name="Nat. Commun.">
        <title>Large-scale genome sequencing of mycorrhizal fungi provides insights into the early evolution of symbiotic traits.</title>
        <authorList>
            <person name="Miyauchi S."/>
            <person name="Kiss E."/>
            <person name="Kuo A."/>
            <person name="Drula E."/>
            <person name="Kohler A."/>
            <person name="Sanchez-Garcia M."/>
            <person name="Morin E."/>
            <person name="Andreopoulos B."/>
            <person name="Barry K.W."/>
            <person name="Bonito G."/>
            <person name="Buee M."/>
            <person name="Carver A."/>
            <person name="Chen C."/>
            <person name="Cichocki N."/>
            <person name="Clum A."/>
            <person name="Culley D."/>
            <person name="Crous P.W."/>
            <person name="Fauchery L."/>
            <person name="Girlanda M."/>
            <person name="Hayes R.D."/>
            <person name="Keri Z."/>
            <person name="LaButti K."/>
            <person name="Lipzen A."/>
            <person name="Lombard V."/>
            <person name="Magnuson J."/>
            <person name="Maillard F."/>
            <person name="Murat C."/>
            <person name="Nolan M."/>
            <person name="Ohm R.A."/>
            <person name="Pangilinan J."/>
            <person name="Pereira M.F."/>
            <person name="Perotto S."/>
            <person name="Peter M."/>
            <person name="Pfister S."/>
            <person name="Riley R."/>
            <person name="Sitrit Y."/>
            <person name="Stielow J.B."/>
            <person name="Szollosi G."/>
            <person name="Zifcakova L."/>
            <person name="Stursova M."/>
            <person name="Spatafora J.W."/>
            <person name="Tedersoo L."/>
            <person name="Vaario L.M."/>
            <person name="Yamada A."/>
            <person name="Yan M."/>
            <person name="Wang P."/>
            <person name="Xu J."/>
            <person name="Bruns T."/>
            <person name="Baldrian P."/>
            <person name="Vilgalys R."/>
            <person name="Dunand C."/>
            <person name="Henrissat B."/>
            <person name="Grigoriev I.V."/>
            <person name="Hibbett D."/>
            <person name="Nagy L.G."/>
            <person name="Martin F.M."/>
        </authorList>
    </citation>
    <scope>NUCLEOTIDE SEQUENCE</scope>
    <source>
        <strain evidence="1">UP504</strain>
    </source>
</reference>
<proteinExistence type="predicted"/>
<keyword evidence="2" id="KW-1185">Reference proteome</keyword>
<evidence type="ECO:0000313" key="1">
    <source>
        <dbReference type="EMBL" id="KAF9517203.1"/>
    </source>
</evidence>
<dbReference type="EMBL" id="MU128933">
    <property type="protein sequence ID" value="KAF9517203.1"/>
    <property type="molecule type" value="Genomic_DNA"/>
</dbReference>
<protein>
    <submittedName>
        <fullName evidence="1">Uncharacterized protein</fullName>
    </submittedName>
</protein>
<comment type="caution">
    <text evidence="1">The sequence shown here is derived from an EMBL/GenBank/DDBJ whole genome shotgun (WGS) entry which is preliminary data.</text>
</comment>
<dbReference type="Proteomes" id="UP000886523">
    <property type="component" value="Unassembled WGS sequence"/>
</dbReference>
<organism evidence="1 2">
    <name type="scientific">Hydnum rufescens UP504</name>
    <dbReference type="NCBI Taxonomy" id="1448309"/>
    <lineage>
        <taxon>Eukaryota</taxon>
        <taxon>Fungi</taxon>
        <taxon>Dikarya</taxon>
        <taxon>Basidiomycota</taxon>
        <taxon>Agaricomycotina</taxon>
        <taxon>Agaricomycetes</taxon>
        <taxon>Cantharellales</taxon>
        <taxon>Hydnaceae</taxon>
        <taxon>Hydnum</taxon>
    </lineage>
</organism>
<name>A0A9P6B3U5_9AGAM</name>
<sequence>MPIGDSQEYASINHDLPNEASSFAFPTTKSVGTRSMTSGGLLFPSVSFHVEGITHFLGEGVAIPQVVDGCWSSVVST</sequence>
<dbReference type="AlphaFoldDB" id="A0A9P6B3U5"/>
<evidence type="ECO:0000313" key="2">
    <source>
        <dbReference type="Proteomes" id="UP000886523"/>
    </source>
</evidence>